<feature type="compositionally biased region" description="Polar residues" evidence="1">
    <location>
        <begin position="18"/>
        <end position="55"/>
    </location>
</feature>
<comment type="caution">
    <text evidence="2">The sequence shown here is derived from an EMBL/GenBank/DDBJ whole genome shotgun (WGS) entry which is preliminary data.</text>
</comment>
<dbReference type="EMBL" id="BFAA01258061">
    <property type="protein sequence ID" value="GCB86205.1"/>
    <property type="molecule type" value="Genomic_DNA"/>
</dbReference>
<evidence type="ECO:0000313" key="2">
    <source>
        <dbReference type="EMBL" id="GCB86205.1"/>
    </source>
</evidence>
<reference evidence="2 3" key="1">
    <citation type="journal article" date="2018" name="Nat. Ecol. Evol.">
        <title>Shark genomes provide insights into elasmobranch evolution and the origin of vertebrates.</title>
        <authorList>
            <person name="Hara Y"/>
            <person name="Yamaguchi K"/>
            <person name="Onimaru K"/>
            <person name="Kadota M"/>
            <person name="Koyanagi M"/>
            <person name="Keeley SD"/>
            <person name="Tatsumi K"/>
            <person name="Tanaka K"/>
            <person name="Motone F"/>
            <person name="Kageyama Y"/>
            <person name="Nozu R"/>
            <person name="Adachi N"/>
            <person name="Nishimura O"/>
            <person name="Nakagawa R"/>
            <person name="Tanegashima C"/>
            <person name="Kiyatake I"/>
            <person name="Matsumoto R"/>
            <person name="Murakumo K"/>
            <person name="Nishida K"/>
            <person name="Terakita A"/>
            <person name="Kuratani S"/>
            <person name="Sato K"/>
            <person name="Hyodo S Kuraku.S."/>
        </authorList>
    </citation>
    <scope>NUCLEOTIDE SEQUENCE [LARGE SCALE GENOMIC DNA]</scope>
</reference>
<keyword evidence="3" id="KW-1185">Reference proteome</keyword>
<evidence type="ECO:0000256" key="1">
    <source>
        <dbReference type="SAM" id="MobiDB-lite"/>
    </source>
</evidence>
<organism evidence="2 3">
    <name type="scientific">Scyliorhinus torazame</name>
    <name type="common">Cloudy catshark</name>
    <name type="synonym">Catulus torazame</name>
    <dbReference type="NCBI Taxonomy" id="75743"/>
    <lineage>
        <taxon>Eukaryota</taxon>
        <taxon>Metazoa</taxon>
        <taxon>Chordata</taxon>
        <taxon>Craniata</taxon>
        <taxon>Vertebrata</taxon>
        <taxon>Chondrichthyes</taxon>
        <taxon>Elasmobranchii</taxon>
        <taxon>Galeomorphii</taxon>
        <taxon>Galeoidea</taxon>
        <taxon>Carcharhiniformes</taxon>
        <taxon>Scyliorhinidae</taxon>
        <taxon>Scyliorhinus</taxon>
    </lineage>
</organism>
<accession>A0A401QLF2</accession>
<sequence length="201" mass="22420">MDRKNGQDIDPHLMEITQPESYLQQEQLSPFNTKPQSPNYRDQQLVSNDSSTPDGNINRIEPLHTPLINEQNIGARILRTPTSSSQITHLKPPAVSSEPIVPSSDDEDADKIDPIIHCTTLTPEIKHICLGSRMWAIENSKRETVTVPVPAKSEPETMKACTLEKDAYEVTEKKIETDCSLETGTMTKKTLDLTFAALHMG</sequence>
<dbReference type="Proteomes" id="UP000288216">
    <property type="component" value="Unassembled WGS sequence"/>
</dbReference>
<feature type="region of interest" description="Disordered" evidence="1">
    <location>
        <begin position="1"/>
        <end position="59"/>
    </location>
</feature>
<protein>
    <submittedName>
        <fullName evidence="2">Uncharacterized protein</fullName>
    </submittedName>
</protein>
<evidence type="ECO:0000313" key="3">
    <source>
        <dbReference type="Proteomes" id="UP000288216"/>
    </source>
</evidence>
<feature type="compositionally biased region" description="Basic and acidic residues" evidence="1">
    <location>
        <begin position="1"/>
        <end position="13"/>
    </location>
</feature>
<name>A0A401QLF2_SCYTO</name>
<dbReference type="AlphaFoldDB" id="A0A401QLF2"/>
<gene>
    <name evidence="2" type="ORF">scyTo_0026919</name>
</gene>
<feature type="region of interest" description="Disordered" evidence="1">
    <location>
        <begin position="84"/>
        <end position="109"/>
    </location>
</feature>
<proteinExistence type="predicted"/>